<evidence type="ECO:0000256" key="13">
    <source>
        <dbReference type="ARBA" id="ARBA00023128"/>
    </source>
</evidence>
<evidence type="ECO:0000256" key="6">
    <source>
        <dbReference type="ARBA" id="ARBA00022630"/>
    </source>
</evidence>
<dbReference type="Pfam" id="PF13499">
    <property type="entry name" value="EF-hand_7"/>
    <property type="match status" value="1"/>
</dbReference>
<dbReference type="Gene3D" id="1.10.8.870">
    <property type="entry name" value="Alpha-glycerophosphate oxidase, cap domain"/>
    <property type="match status" value="1"/>
</dbReference>
<proteinExistence type="inferred from homology"/>
<comment type="cofactor">
    <cofactor evidence="1">
        <name>FAD</name>
        <dbReference type="ChEBI" id="CHEBI:57692"/>
    </cofactor>
</comment>
<dbReference type="PROSITE" id="PS50222">
    <property type="entry name" value="EF_HAND_2"/>
    <property type="match status" value="2"/>
</dbReference>
<evidence type="ECO:0000256" key="14">
    <source>
        <dbReference type="SAM" id="MobiDB-lite"/>
    </source>
</evidence>
<feature type="domain" description="EF-hand" evidence="16">
    <location>
        <begin position="572"/>
        <end position="607"/>
    </location>
</feature>
<keyword evidence="11" id="KW-0809">Transit peptide</keyword>
<dbReference type="Proteomes" id="UP000274822">
    <property type="component" value="Unassembled WGS sequence"/>
</dbReference>
<feature type="compositionally biased region" description="Basic and acidic residues" evidence="14">
    <location>
        <begin position="658"/>
        <end position="670"/>
    </location>
</feature>
<keyword evidence="15" id="KW-0472">Membrane</keyword>
<dbReference type="InterPro" id="IPR002048">
    <property type="entry name" value="EF_hand_dom"/>
</dbReference>
<dbReference type="GO" id="GO:0004368">
    <property type="term" value="F:glycerol-3-phosphate dehydrogenase (quinone) activity"/>
    <property type="evidence" value="ECO:0007669"/>
    <property type="project" value="UniProtKB-EC"/>
</dbReference>
<dbReference type="FunFam" id="1.10.238.10:FF:000178">
    <property type="entry name" value="Calmodulin-2 A"/>
    <property type="match status" value="1"/>
</dbReference>
<evidence type="ECO:0000313" key="17">
    <source>
        <dbReference type="EMBL" id="RUS26830.1"/>
    </source>
</evidence>
<feature type="region of interest" description="Disordered" evidence="14">
    <location>
        <begin position="627"/>
        <end position="677"/>
    </location>
</feature>
<evidence type="ECO:0000256" key="4">
    <source>
        <dbReference type="ARBA" id="ARBA00007330"/>
    </source>
</evidence>
<comment type="pathway">
    <text evidence="3">Polyol metabolism; glycerol degradation.</text>
</comment>
<comment type="similarity">
    <text evidence="4">Belongs to the FAD-dependent glycerol-3-phosphate dehydrogenase family.</text>
</comment>
<dbReference type="InterPro" id="IPR006076">
    <property type="entry name" value="FAD-dep_OxRdtase"/>
</dbReference>
<evidence type="ECO:0000256" key="10">
    <source>
        <dbReference type="ARBA" id="ARBA00022837"/>
    </source>
</evidence>
<dbReference type="GO" id="GO:0006072">
    <property type="term" value="P:glycerol-3-phosphate metabolic process"/>
    <property type="evidence" value="ECO:0007669"/>
    <property type="project" value="InterPro"/>
</dbReference>
<keyword evidence="10" id="KW-0106">Calcium</keyword>
<dbReference type="PANTHER" id="PTHR11985">
    <property type="entry name" value="GLYCEROL-3-PHOSPHATE DEHYDROGENASE"/>
    <property type="match status" value="1"/>
</dbReference>
<dbReference type="FunFam" id="3.30.9.10:FF:000001">
    <property type="entry name" value="Glycerol-3-phosphate dehydrogenase"/>
    <property type="match status" value="1"/>
</dbReference>
<dbReference type="Gene3D" id="3.30.9.10">
    <property type="entry name" value="D-Amino Acid Oxidase, subunit A, domain 2"/>
    <property type="match status" value="1"/>
</dbReference>
<dbReference type="GO" id="GO:0005739">
    <property type="term" value="C:mitochondrion"/>
    <property type="evidence" value="ECO:0007669"/>
    <property type="project" value="UniProtKB-SubCell"/>
</dbReference>
<evidence type="ECO:0000256" key="15">
    <source>
        <dbReference type="SAM" id="Phobius"/>
    </source>
</evidence>
<comment type="caution">
    <text evidence="17">The sequence shown here is derived from an EMBL/GenBank/DDBJ whole genome shotgun (WGS) entry which is preliminary data.</text>
</comment>
<dbReference type="SUPFAM" id="SSF47473">
    <property type="entry name" value="EF-hand"/>
    <property type="match status" value="1"/>
</dbReference>
<dbReference type="EMBL" id="RBNJ01009558">
    <property type="protein sequence ID" value="RUS26830.1"/>
    <property type="molecule type" value="Genomic_DNA"/>
</dbReference>
<evidence type="ECO:0000256" key="8">
    <source>
        <dbReference type="ARBA" id="ARBA00022737"/>
    </source>
</evidence>
<dbReference type="Gene3D" id="3.50.50.60">
    <property type="entry name" value="FAD/NAD(P)-binding domain"/>
    <property type="match status" value="1"/>
</dbReference>
<comment type="subcellular location">
    <subcellularLocation>
        <location evidence="2">Mitochondrion</location>
    </subcellularLocation>
</comment>
<gene>
    <name evidence="17" type="ORF">BC938DRAFT_484059</name>
</gene>
<dbReference type="AlphaFoldDB" id="A0A433QAK4"/>
<dbReference type="CDD" id="cd00051">
    <property type="entry name" value="EFh"/>
    <property type="match status" value="1"/>
</dbReference>
<dbReference type="InterPro" id="IPR031656">
    <property type="entry name" value="DAO_C"/>
</dbReference>
<feature type="transmembrane region" description="Helical" evidence="15">
    <location>
        <begin position="21"/>
        <end position="40"/>
    </location>
</feature>
<keyword evidence="12" id="KW-0560">Oxidoreductase</keyword>
<keyword evidence="7" id="KW-0479">Metal-binding</keyword>
<dbReference type="SUPFAM" id="SSF54373">
    <property type="entry name" value="FAD-linked reductases, C-terminal domain"/>
    <property type="match status" value="1"/>
</dbReference>
<evidence type="ECO:0000256" key="9">
    <source>
        <dbReference type="ARBA" id="ARBA00022827"/>
    </source>
</evidence>
<dbReference type="Gene3D" id="1.10.238.10">
    <property type="entry name" value="EF-hand"/>
    <property type="match status" value="1"/>
</dbReference>
<dbReference type="InterPro" id="IPR011992">
    <property type="entry name" value="EF-hand-dom_pair"/>
</dbReference>
<dbReference type="InterPro" id="IPR038299">
    <property type="entry name" value="DAO_C_sf"/>
</dbReference>
<dbReference type="FunFam" id="1.10.8.870:FF:000001">
    <property type="entry name" value="Glycerol-3-phosphate dehydrogenase"/>
    <property type="match status" value="1"/>
</dbReference>
<organism evidence="17 18">
    <name type="scientific">Jimgerdemannia flammicorona</name>
    <dbReference type="NCBI Taxonomy" id="994334"/>
    <lineage>
        <taxon>Eukaryota</taxon>
        <taxon>Fungi</taxon>
        <taxon>Fungi incertae sedis</taxon>
        <taxon>Mucoromycota</taxon>
        <taxon>Mucoromycotina</taxon>
        <taxon>Endogonomycetes</taxon>
        <taxon>Endogonales</taxon>
        <taxon>Endogonaceae</taxon>
        <taxon>Jimgerdemannia</taxon>
    </lineage>
</organism>
<evidence type="ECO:0000259" key="16">
    <source>
        <dbReference type="PROSITE" id="PS50222"/>
    </source>
</evidence>
<sequence length="677" mass="74803">MELDYEQYKLVKEALHERATFLNIAPYLSSALPIMLPVWWQIPYFWVGCKAYDLLAGREALESSYFLPRGKALEAFPMLKKDKLVGALVYYDGQHNDARMNVALALTAVSHGAVVANHVEVKSLVKNEKNEVCGAVVRDVLTGDEWTVKAKGVINATGPFTDGIRKMDEVTTSEIVAPSAGVHIILPNYYSPGNMGLIDPATSDGRVIFFLPWEGNAIAGTTDTPTEVTQNPLPKEEEITWILDEVARYLNSDVKVRRGDVLAAWSGIRPLVRDPGAKNTESLVRNHMINVSSGKLLTIAGGKWTTYRAMAKDTVDKAIEVFGLKPTSECRTEYVKLVGSHGFTNTMFIKLIQQFGLETEVAQHLANSYGDRAWAVASLAQATGRRWPVFGKRISPYYPYIEAEVHYAVRREYACTAVDVLARRTRIAFLNAQAALESLPRIIDIMSTELSWSKERREHEYDSAVEFLLTMGLPSPKSRLLYPLNDDRTSAGEPIESGALVGGKPVLSNGSVVRPTSPIMTHIPDALYSRNQFHPNELKEFQNVFAELDVDGDGHINSQDLGVVLDKLGVHVSKNLLDGIIAEVDLDKNGSVEFNEFLEVMSSVKEIQIRKEFARIVASLEERKELSKREAAAQEQARGGSDKGGPKGGWWHAGNWDRGGKDGKGEKISTERSGGGV</sequence>
<dbReference type="EC" id="1.1.5.3" evidence="5"/>
<keyword evidence="8" id="KW-0677">Repeat</keyword>
<keyword evidence="15" id="KW-0812">Transmembrane</keyword>
<evidence type="ECO:0000256" key="2">
    <source>
        <dbReference type="ARBA" id="ARBA00004173"/>
    </source>
</evidence>
<dbReference type="InterPro" id="IPR000447">
    <property type="entry name" value="G3P_DH_FAD-dep"/>
</dbReference>
<dbReference type="PANTHER" id="PTHR11985:SF15">
    <property type="entry name" value="GLYCEROL-3-PHOSPHATE DEHYDROGENASE, MITOCHONDRIAL"/>
    <property type="match status" value="1"/>
</dbReference>
<evidence type="ECO:0000256" key="11">
    <source>
        <dbReference type="ARBA" id="ARBA00022946"/>
    </source>
</evidence>
<evidence type="ECO:0000313" key="18">
    <source>
        <dbReference type="Proteomes" id="UP000274822"/>
    </source>
</evidence>
<dbReference type="InterPro" id="IPR036188">
    <property type="entry name" value="FAD/NAD-bd_sf"/>
</dbReference>
<keyword evidence="6" id="KW-0285">Flavoprotein</keyword>
<dbReference type="InterPro" id="IPR018247">
    <property type="entry name" value="EF_Hand_1_Ca_BS"/>
</dbReference>
<keyword evidence="15" id="KW-1133">Transmembrane helix</keyword>
<keyword evidence="18" id="KW-1185">Reference proteome</keyword>
<dbReference type="GO" id="GO:0005509">
    <property type="term" value="F:calcium ion binding"/>
    <property type="evidence" value="ECO:0007669"/>
    <property type="project" value="InterPro"/>
</dbReference>
<dbReference type="Pfam" id="PF01266">
    <property type="entry name" value="DAO"/>
    <property type="match status" value="1"/>
</dbReference>
<reference evidence="17 18" key="1">
    <citation type="journal article" date="2018" name="New Phytol.">
        <title>Phylogenomics of Endogonaceae and evolution of mycorrhizas within Mucoromycota.</title>
        <authorList>
            <person name="Chang Y."/>
            <person name="Desiro A."/>
            <person name="Na H."/>
            <person name="Sandor L."/>
            <person name="Lipzen A."/>
            <person name="Clum A."/>
            <person name="Barry K."/>
            <person name="Grigoriev I.V."/>
            <person name="Martin F.M."/>
            <person name="Stajich J.E."/>
            <person name="Smith M.E."/>
            <person name="Bonito G."/>
            <person name="Spatafora J.W."/>
        </authorList>
    </citation>
    <scope>NUCLEOTIDE SEQUENCE [LARGE SCALE GENOMIC DNA]</scope>
    <source>
        <strain evidence="17 18">AD002</strain>
    </source>
</reference>
<dbReference type="Pfam" id="PF16901">
    <property type="entry name" value="DAO_C"/>
    <property type="match status" value="1"/>
</dbReference>
<dbReference type="SMART" id="SM00054">
    <property type="entry name" value="EFh"/>
    <property type="match status" value="2"/>
</dbReference>
<dbReference type="SUPFAM" id="SSF51905">
    <property type="entry name" value="FAD/NAD(P)-binding domain"/>
    <property type="match status" value="1"/>
</dbReference>
<evidence type="ECO:0000256" key="12">
    <source>
        <dbReference type="ARBA" id="ARBA00023002"/>
    </source>
</evidence>
<evidence type="ECO:0000256" key="7">
    <source>
        <dbReference type="ARBA" id="ARBA00022723"/>
    </source>
</evidence>
<feature type="domain" description="EF-hand" evidence="16">
    <location>
        <begin position="536"/>
        <end position="571"/>
    </location>
</feature>
<dbReference type="PROSITE" id="PS00018">
    <property type="entry name" value="EF_HAND_1"/>
    <property type="match status" value="2"/>
</dbReference>
<keyword evidence="13" id="KW-0496">Mitochondrion</keyword>
<dbReference type="PROSITE" id="PS00978">
    <property type="entry name" value="FAD_G3PDH_2"/>
    <property type="match status" value="1"/>
</dbReference>
<keyword evidence="9" id="KW-0274">FAD</keyword>
<evidence type="ECO:0000256" key="5">
    <source>
        <dbReference type="ARBA" id="ARBA00013029"/>
    </source>
</evidence>
<name>A0A433QAK4_9FUNG</name>
<accession>A0A433QAK4</accession>
<evidence type="ECO:0000256" key="1">
    <source>
        <dbReference type="ARBA" id="ARBA00001974"/>
    </source>
</evidence>
<protein>
    <recommendedName>
        <fullName evidence="5">glycerol-3-phosphate dehydrogenase</fullName>
        <ecNumber evidence="5">1.1.5.3</ecNumber>
    </recommendedName>
</protein>
<evidence type="ECO:0000256" key="3">
    <source>
        <dbReference type="ARBA" id="ARBA00004745"/>
    </source>
</evidence>
<dbReference type="PRINTS" id="PR01001">
    <property type="entry name" value="FADG3PDH"/>
</dbReference>